<gene>
    <name evidence="1" type="ORF">I3X05_17935</name>
</gene>
<dbReference type="EMBL" id="CP065218">
    <property type="protein sequence ID" value="QPL55998.1"/>
    <property type="molecule type" value="Genomic_DNA"/>
</dbReference>
<protein>
    <submittedName>
        <fullName evidence="1">Uncharacterized protein</fullName>
    </submittedName>
</protein>
<evidence type="ECO:0000313" key="2">
    <source>
        <dbReference type="Proteomes" id="UP000594435"/>
    </source>
</evidence>
<sequence length="278" mass="32059">MKVQTLSTKPVFSFYYIGIDTEAGVTQAQFESFVREQGVHLPNYPGWNWTLLRGLRGERVGQYLMLYEIESTKQRDRYVNRTGERTVFAHAFWQQHADSLAILHQWRKLATFSQLPTLFTDYRLVAENVKSNVTQGPRYQAAQSPNEDTIARVIGIHNVALREGVTAQQFERFIADNHQRIEDYPDWKFRLLKGERGNRLDQYVVMMEIASLAALDVFYPEPDIATDAAVSFAKAHRDTKQMYEEWKQFASFSGSPQIYTDYLCVAQSSTDSETSPLC</sequence>
<reference evidence="1 2" key="1">
    <citation type="submission" date="2020-11" db="EMBL/GenBank/DDBJ databases">
        <title>Complete and Circularized Genome Assembly of a human isolate of Vibrio navarrensis biotype pommerensis with MiSeq and MinION Sequence Data.</title>
        <authorList>
            <person name="Schwartz K."/>
            <person name="Borowiak M."/>
            <person name="Deneke C."/>
            <person name="Balau V."/>
            <person name="Metelmann C."/>
            <person name="Strauch E."/>
        </authorList>
    </citation>
    <scope>NUCLEOTIDE SEQUENCE [LARGE SCALE GENOMIC DNA]</scope>
    <source>
        <strain evidence="1 2">20-VB00237</strain>
    </source>
</reference>
<dbReference type="AlphaFoldDB" id="A0AAJ4IFL9"/>
<evidence type="ECO:0000313" key="1">
    <source>
        <dbReference type="EMBL" id="QPL55998.1"/>
    </source>
</evidence>
<accession>A0AAJ4IFL9</accession>
<dbReference type="Proteomes" id="UP000594435">
    <property type="component" value="Chromosome 2"/>
</dbReference>
<name>A0AAJ4IFL9_9VIBR</name>
<proteinExistence type="predicted"/>
<organism evidence="1 2">
    <name type="scientific">Vibrio navarrensis</name>
    <dbReference type="NCBI Taxonomy" id="29495"/>
    <lineage>
        <taxon>Bacteria</taxon>
        <taxon>Pseudomonadati</taxon>
        <taxon>Pseudomonadota</taxon>
        <taxon>Gammaproteobacteria</taxon>
        <taxon>Vibrionales</taxon>
        <taxon>Vibrionaceae</taxon>
        <taxon>Vibrio</taxon>
    </lineage>
</organism>
<dbReference type="RefSeq" id="WP_045572184.1">
    <property type="nucleotide sequence ID" value="NZ_CP065218.1"/>
</dbReference>